<comment type="caution">
    <text evidence="1">The sequence shown here is derived from an EMBL/GenBank/DDBJ whole genome shotgun (WGS) entry which is preliminary data.</text>
</comment>
<accession>A0AAD7MJA2</accession>
<gene>
    <name evidence="1" type="ORF">B0H16DRAFT_390545</name>
</gene>
<sequence>MPLVAAALTFGSFGDILEAAKIAKRIIDVLRRGGGSCERLRLISTLQHICDYMSQLTVLPDASLTTRLRDQVGLCCSLLDQFHKKIKSQESFLGRRWMVALEERELTSWRVQISEHRDALRGLLGPITILQLHDVGEQLGRVGSQVQYVGSRIDNVKAHIQHEVGTLGVLIETHLSAATSRMGSGIRGVATDIQTVQQAIHKILPRNISDPFFYVRSPLGHPFRFPPIRVLMISIGF</sequence>
<proteinExistence type="predicted"/>
<reference evidence="1" key="1">
    <citation type="submission" date="2023-03" db="EMBL/GenBank/DDBJ databases">
        <title>Massive genome expansion in bonnet fungi (Mycena s.s.) driven by repeated elements and novel gene families across ecological guilds.</title>
        <authorList>
            <consortium name="Lawrence Berkeley National Laboratory"/>
            <person name="Harder C.B."/>
            <person name="Miyauchi S."/>
            <person name="Viragh M."/>
            <person name="Kuo A."/>
            <person name="Thoen E."/>
            <person name="Andreopoulos B."/>
            <person name="Lu D."/>
            <person name="Skrede I."/>
            <person name="Drula E."/>
            <person name="Henrissat B."/>
            <person name="Morin E."/>
            <person name="Kohler A."/>
            <person name="Barry K."/>
            <person name="LaButti K."/>
            <person name="Morin E."/>
            <person name="Salamov A."/>
            <person name="Lipzen A."/>
            <person name="Mereny Z."/>
            <person name="Hegedus B."/>
            <person name="Baldrian P."/>
            <person name="Stursova M."/>
            <person name="Weitz H."/>
            <person name="Taylor A."/>
            <person name="Grigoriev I.V."/>
            <person name="Nagy L.G."/>
            <person name="Martin F."/>
            <person name="Kauserud H."/>
        </authorList>
    </citation>
    <scope>NUCLEOTIDE SEQUENCE</scope>
    <source>
        <strain evidence="1">CBHHK182m</strain>
    </source>
</reference>
<name>A0AAD7MJA2_9AGAR</name>
<dbReference type="EMBL" id="JARKIB010000243">
    <property type="protein sequence ID" value="KAJ7720173.1"/>
    <property type="molecule type" value="Genomic_DNA"/>
</dbReference>
<organism evidence="1 2">
    <name type="scientific">Mycena metata</name>
    <dbReference type="NCBI Taxonomy" id="1033252"/>
    <lineage>
        <taxon>Eukaryota</taxon>
        <taxon>Fungi</taxon>
        <taxon>Dikarya</taxon>
        <taxon>Basidiomycota</taxon>
        <taxon>Agaricomycotina</taxon>
        <taxon>Agaricomycetes</taxon>
        <taxon>Agaricomycetidae</taxon>
        <taxon>Agaricales</taxon>
        <taxon>Marasmiineae</taxon>
        <taxon>Mycenaceae</taxon>
        <taxon>Mycena</taxon>
    </lineage>
</organism>
<dbReference type="AlphaFoldDB" id="A0AAD7MJA2"/>
<evidence type="ECO:0000313" key="2">
    <source>
        <dbReference type="Proteomes" id="UP001215598"/>
    </source>
</evidence>
<keyword evidence="2" id="KW-1185">Reference proteome</keyword>
<dbReference type="Proteomes" id="UP001215598">
    <property type="component" value="Unassembled WGS sequence"/>
</dbReference>
<protein>
    <submittedName>
        <fullName evidence="1">Uncharacterized protein</fullName>
    </submittedName>
</protein>
<evidence type="ECO:0000313" key="1">
    <source>
        <dbReference type="EMBL" id="KAJ7720173.1"/>
    </source>
</evidence>